<accession>A0A182PMX7</accession>
<name>A0A182PMX7_9DIPT</name>
<organism evidence="2 3">
    <name type="scientific">Anopheles epiroticus</name>
    <dbReference type="NCBI Taxonomy" id="199890"/>
    <lineage>
        <taxon>Eukaryota</taxon>
        <taxon>Metazoa</taxon>
        <taxon>Ecdysozoa</taxon>
        <taxon>Arthropoda</taxon>
        <taxon>Hexapoda</taxon>
        <taxon>Insecta</taxon>
        <taxon>Pterygota</taxon>
        <taxon>Neoptera</taxon>
        <taxon>Endopterygota</taxon>
        <taxon>Diptera</taxon>
        <taxon>Nematocera</taxon>
        <taxon>Culicoidea</taxon>
        <taxon>Culicidae</taxon>
        <taxon>Anophelinae</taxon>
        <taxon>Anopheles</taxon>
    </lineage>
</organism>
<dbReference type="AlphaFoldDB" id="A0A182PMX7"/>
<reference evidence="2" key="2">
    <citation type="submission" date="2020-05" db="UniProtKB">
        <authorList>
            <consortium name="EnsemblMetazoa"/>
        </authorList>
    </citation>
    <scope>IDENTIFICATION</scope>
    <source>
        <strain evidence="2">Epiroticus2</strain>
    </source>
</reference>
<dbReference type="Proteomes" id="UP000075885">
    <property type="component" value="Unassembled WGS sequence"/>
</dbReference>
<feature type="compositionally biased region" description="Basic residues" evidence="1">
    <location>
        <begin position="252"/>
        <end position="263"/>
    </location>
</feature>
<sequence length="263" mass="29434">MEQCKICGRNKRQPALTTRPLEFDLEPFKEDRELSQFLYRLTQDIISTKNFSDDNINRICNKHLSRAVYPDRQRLLEVVQDLKCKLHITSKNFKTTLSPINVPDSTNHLNNGNTAGQRQPCQMEDKIISAQSLINVPKLVLNERPSSISTITTYDFQSSEDPTAQPLQLLIKASSPRKSATPQGSHTTLQTMFLKSDCSDRTQKRPVGSANSSIIAITRMVAASRNPEGDCRTCPFGKGDAHGSMRGTSSKKMAKKHKSNTLL</sequence>
<evidence type="ECO:0000313" key="3">
    <source>
        <dbReference type="Proteomes" id="UP000075885"/>
    </source>
</evidence>
<dbReference type="VEuPathDB" id="VectorBase:AEPI008301"/>
<proteinExistence type="predicted"/>
<reference evidence="3" key="1">
    <citation type="submission" date="2013-03" db="EMBL/GenBank/DDBJ databases">
        <title>The Genome Sequence of Anopheles epiroticus epiroticus2.</title>
        <authorList>
            <consortium name="The Broad Institute Genomics Platform"/>
            <person name="Neafsey D.E."/>
            <person name="Howell P."/>
            <person name="Walker B."/>
            <person name="Young S.K."/>
            <person name="Zeng Q."/>
            <person name="Gargeya S."/>
            <person name="Fitzgerald M."/>
            <person name="Haas B."/>
            <person name="Abouelleil A."/>
            <person name="Allen A.W."/>
            <person name="Alvarado L."/>
            <person name="Arachchi H.M."/>
            <person name="Berlin A.M."/>
            <person name="Chapman S.B."/>
            <person name="Gainer-Dewar J."/>
            <person name="Goldberg J."/>
            <person name="Griggs A."/>
            <person name="Gujja S."/>
            <person name="Hansen M."/>
            <person name="Howarth C."/>
            <person name="Imamovic A."/>
            <person name="Ireland A."/>
            <person name="Larimer J."/>
            <person name="McCowan C."/>
            <person name="Murphy C."/>
            <person name="Pearson M."/>
            <person name="Poon T.W."/>
            <person name="Priest M."/>
            <person name="Roberts A."/>
            <person name="Saif S."/>
            <person name="Shea T."/>
            <person name="Sisk P."/>
            <person name="Sykes S."/>
            <person name="Wortman J."/>
            <person name="Nusbaum C."/>
            <person name="Birren B."/>
        </authorList>
    </citation>
    <scope>NUCLEOTIDE SEQUENCE [LARGE SCALE GENOMIC DNA]</scope>
    <source>
        <strain evidence="3">Epiroticus2</strain>
    </source>
</reference>
<feature type="region of interest" description="Disordered" evidence="1">
    <location>
        <begin position="226"/>
        <end position="263"/>
    </location>
</feature>
<evidence type="ECO:0000256" key="1">
    <source>
        <dbReference type="SAM" id="MobiDB-lite"/>
    </source>
</evidence>
<evidence type="ECO:0000313" key="2">
    <source>
        <dbReference type="EnsemblMetazoa" id="AEPI008301-PA"/>
    </source>
</evidence>
<dbReference type="EnsemblMetazoa" id="AEPI008301-RA">
    <property type="protein sequence ID" value="AEPI008301-PA"/>
    <property type="gene ID" value="AEPI008301"/>
</dbReference>
<protein>
    <submittedName>
        <fullName evidence="2">Uncharacterized protein</fullName>
    </submittedName>
</protein>
<keyword evidence="3" id="KW-1185">Reference proteome</keyword>